<feature type="compositionally biased region" description="Low complexity" evidence="1">
    <location>
        <begin position="121"/>
        <end position="157"/>
    </location>
</feature>
<feature type="compositionally biased region" description="Basic and acidic residues" evidence="1">
    <location>
        <begin position="89"/>
        <end position="102"/>
    </location>
</feature>
<keyword evidence="3" id="KW-1185">Reference proteome</keyword>
<evidence type="ECO:0000256" key="1">
    <source>
        <dbReference type="SAM" id="MobiDB-lite"/>
    </source>
</evidence>
<dbReference type="AlphaFoldDB" id="A0A165QVH7"/>
<feature type="region of interest" description="Disordered" evidence="1">
    <location>
        <begin position="31"/>
        <end position="192"/>
    </location>
</feature>
<dbReference type="Proteomes" id="UP000076761">
    <property type="component" value="Unassembled WGS sequence"/>
</dbReference>
<dbReference type="InParanoid" id="A0A165QVH7"/>
<proteinExistence type="predicted"/>
<protein>
    <submittedName>
        <fullName evidence="2">Uncharacterized protein</fullName>
    </submittedName>
</protein>
<gene>
    <name evidence="2" type="ORF">NEOLEDRAFT_616201</name>
</gene>
<sequence>MLNISTTKKSNAQYIHDKEEQCSIYPRRRRARFKTSKTSLADTFKTSRTNNWNKDTSKTKISNKDEHEQTPGSRSETGARGGRSCRGQQRGEKSWVSREGRSRLVVVAAGEEGQPRGKKLSWASSGGRSRPGSAAGKRGKKSWLSSGGRSRLSWALGQSLPSRGLSGRTVRRVGAHRSSSAVKDQSNVLRRD</sequence>
<organism evidence="2 3">
    <name type="scientific">Neolentinus lepideus HHB14362 ss-1</name>
    <dbReference type="NCBI Taxonomy" id="1314782"/>
    <lineage>
        <taxon>Eukaryota</taxon>
        <taxon>Fungi</taxon>
        <taxon>Dikarya</taxon>
        <taxon>Basidiomycota</taxon>
        <taxon>Agaricomycotina</taxon>
        <taxon>Agaricomycetes</taxon>
        <taxon>Gloeophyllales</taxon>
        <taxon>Gloeophyllaceae</taxon>
        <taxon>Neolentinus</taxon>
    </lineage>
</organism>
<evidence type="ECO:0000313" key="2">
    <source>
        <dbReference type="EMBL" id="KZT22932.1"/>
    </source>
</evidence>
<feature type="compositionally biased region" description="Polar residues" evidence="1">
    <location>
        <begin position="36"/>
        <end position="54"/>
    </location>
</feature>
<feature type="compositionally biased region" description="Polar residues" evidence="1">
    <location>
        <begin position="177"/>
        <end position="192"/>
    </location>
</feature>
<dbReference type="EMBL" id="KV425590">
    <property type="protein sequence ID" value="KZT22932.1"/>
    <property type="molecule type" value="Genomic_DNA"/>
</dbReference>
<evidence type="ECO:0000313" key="3">
    <source>
        <dbReference type="Proteomes" id="UP000076761"/>
    </source>
</evidence>
<feature type="compositionally biased region" description="Basic and acidic residues" evidence="1">
    <location>
        <begin position="55"/>
        <end position="69"/>
    </location>
</feature>
<reference evidence="2 3" key="1">
    <citation type="journal article" date="2016" name="Mol. Biol. Evol.">
        <title>Comparative Genomics of Early-Diverging Mushroom-Forming Fungi Provides Insights into the Origins of Lignocellulose Decay Capabilities.</title>
        <authorList>
            <person name="Nagy L.G."/>
            <person name="Riley R."/>
            <person name="Tritt A."/>
            <person name="Adam C."/>
            <person name="Daum C."/>
            <person name="Floudas D."/>
            <person name="Sun H."/>
            <person name="Yadav J.S."/>
            <person name="Pangilinan J."/>
            <person name="Larsson K.H."/>
            <person name="Matsuura K."/>
            <person name="Barry K."/>
            <person name="Labutti K."/>
            <person name="Kuo R."/>
            <person name="Ohm R.A."/>
            <person name="Bhattacharya S.S."/>
            <person name="Shirouzu T."/>
            <person name="Yoshinaga Y."/>
            <person name="Martin F.M."/>
            <person name="Grigoriev I.V."/>
            <person name="Hibbett D.S."/>
        </authorList>
    </citation>
    <scope>NUCLEOTIDE SEQUENCE [LARGE SCALE GENOMIC DNA]</scope>
    <source>
        <strain evidence="2 3">HHB14362 ss-1</strain>
    </source>
</reference>
<accession>A0A165QVH7</accession>
<name>A0A165QVH7_9AGAM</name>